<proteinExistence type="predicted"/>
<dbReference type="GO" id="GO:0003677">
    <property type="term" value="F:DNA binding"/>
    <property type="evidence" value="ECO:0007669"/>
    <property type="project" value="UniProtKB-KW"/>
</dbReference>
<feature type="transmembrane region" description="Helical" evidence="1">
    <location>
        <begin position="68"/>
        <end position="87"/>
    </location>
</feature>
<evidence type="ECO:0000313" key="3">
    <source>
        <dbReference type="Proteomes" id="UP001180845"/>
    </source>
</evidence>
<dbReference type="Proteomes" id="UP001180845">
    <property type="component" value="Unassembled WGS sequence"/>
</dbReference>
<keyword evidence="1" id="KW-0472">Membrane</keyword>
<dbReference type="RefSeq" id="WP_310270318.1">
    <property type="nucleotide sequence ID" value="NZ_JAVDXW010000001.1"/>
</dbReference>
<name>A0AAE4CKZ5_9ACTN</name>
<keyword evidence="1" id="KW-1133">Transmembrane helix</keyword>
<reference evidence="2" key="1">
    <citation type="submission" date="2023-07" db="EMBL/GenBank/DDBJ databases">
        <title>Sequencing the genomes of 1000 actinobacteria strains.</title>
        <authorList>
            <person name="Klenk H.-P."/>
        </authorList>
    </citation>
    <scope>NUCLEOTIDE SEQUENCE</scope>
    <source>
        <strain evidence="2">DSM 45977</strain>
    </source>
</reference>
<sequence length="257" mass="26871">MSSRGGKSTTSGSNPVPGKPRSIGAALSGWVWFGGSLALTLVTAGLLAWVPFVHAAIRMRSAALGRRAAIYAGLAVLVVILVAVTPSTAQGDPIGTTSGLLSTLMALMAVAMMITAVVQQWSLRRTLFPAGSARTRTRADAEAASNPAVAGILAARARRDQARELAAEDPLMARELRIGRPDLARTYDDGGLVDLNSAPAAVIAHICELDPADADAIVTAREHHGSGLSNIDELLVLAEMPMHTWEVIRDRAVLIAT</sequence>
<accession>A0AAE4CKZ5</accession>
<dbReference type="AlphaFoldDB" id="A0AAE4CKZ5"/>
<organism evidence="2 3">
    <name type="scientific">Haloactinomyces albus</name>
    <dbReference type="NCBI Taxonomy" id="1352928"/>
    <lineage>
        <taxon>Bacteria</taxon>
        <taxon>Bacillati</taxon>
        <taxon>Actinomycetota</taxon>
        <taxon>Actinomycetes</taxon>
        <taxon>Actinopolysporales</taxon>
        <taxon>Actinopolysporaceae</taxon>
        <taxon>Haloactinomyces</taxon>
    </lineage>
</organism>
<feature type="transmembrane region" description="Helical" evidence="1">
    <location>
        <begin position="30"/>
        <end position="56"/>
    </location>
</feature>
<dbReference type="InterPro" id="IPR010994">
    <property type="entry name" value="RuvA_2-like"/>
</dbReference>
<evidence type="ECO:0000256" key="1">
    <source>
        <dbReference type="SAM" id="Phobius"/>
    </source>
</evidence>
<keyword evidence="2" id="KW-0238">DNA-binding</keyword>
<gene>
    <name evidence="2" type="ORF">JOF55_001032</name>
</gene>
<dbReference type="EMBL" id="JAVDXW010000001">
    <property type="protein sequence ID" value="MDR7300851.1"/>
    <property type="molecule type" value="Genomic_DNA"/>
</dbReference>
<comment type="caution">
    <text evidence="2">The sequence shown here is derived from an EMBL/GenBank/DDBJ whole genome shotgun (WGS) entry which is preliminary data.</text>
</comment>
<evidence type="ECO:0000313" key="2">
    <source>
        <dbReference type="EMBL" id="MDR7300851.1"/>
    </source>
</evidence>
<dbReference type="SUPFAM" id="SSF47781">
    <property type="entry name" value="RuvA domain 2-like"/>
    <property type="match status" value="1"/>
</dbReference>
<protein>
    <submittedName>
        <fullName evidence="2">DNA uptake protein ComE-like DNA-binding protein</fullName>
    </submittedName>
</protein>
<feature type="transmembrane region" description="Helical" evidence="1">
    <location>
        <begin position="99"/>
        <end position="118"/>
    </location>
</feature>
<keyword evidence="1" id="KW-0812">Transmembrane</keyword>
<dbReference type="Pfam" id="PF12836">
    <property type="entry name" value="HHH_3"/>
    <property type="match status" value="1"/>
</dbReference>
<keyword evidence="3" id="KW-1185">Reference proteome</keyword>